<comment type="caution">
    <text evidence="2">The sequence shown here is derived from an EMBL/GenBank/DDBJ whole genome shotgun (WGS) entry which is preliminary data.</text>
</comment>
<dbReference type="EMBL" id="FXUF01000005">
    <property type="protein sequence ID" value="SMP53395.1"/>
    <property type="molecule type" value="Genomic_DNA"/>
</dbReference>
<dbReference type="Pfam" id="PF07883">
    <property type="entry name" value="Cupin_2"/>
    <property type="match status" value="1"/>
</dbReference>
<reference evidence="2" key="1">
    <citation type="submission" date="2017-05" db="EMBL/GenBank/DDBJ databases">
        <authorList>
            <person name="Varghese N."/>
            <person name="Submissions S."/>
        </authorList>
    </citation>
    <scope>NUCLEOTIDE SEQUENCE</scope>
    <source>
        <strain evidence="2">Su22</strain>
    </source>
</reference>
<evidence type="ECO:0000313" key="2">
    <source>
        <dbReference type="EMBL" id="SMP53395.1"/>
    </source>
</evidence>
<sequence length="110" mass="12609">MTTLFPKPIIELPEADIPIKGITAYLSQGENHQIIFMKFEEDVDLAEHSHEEQWGIVLEGKIKLTIDGVNNTYSKGDRYFIPSGVKHSGKIFAGYADMTFFNQKNRYKEK</sequence>
<organism evidence="2 3">
    <name type="scientific">Anoxynatronum buryatiense</name>
    <dbReference type="NCBI Taxonomy" id="489973"/>
    <lineage>
        <taxon>Bacteria</taxon>
        <taxon>Bacillati</taxon>
        <taxon>Bacillota</taxon>
        <taxon>Clostridia</taxon>
        <taxon>Eubacteriales</taxon>
        <taxon>Clostridiaceae</taxon>
        <taxon>Anoxynatronum</taxon>
    </lineage>
</organism>
<dbReference type="InterPro" id="IPR014710">
    <property type="entry name" value="RmlC-like_jellyroll"/>
</dbReference>
<feature type="domain" description="Cupin type-2" evidence="1">
    <location>
        <begin position="47"/>
        <end position="88"/>
    </location>
</feature>
<proteinExistence type="predicted"/>
<keyword evidence="3" id="KW-1185">Reference proteome</keyword>
<protein>
    <submittedName>
        <fullName evidence="2">Cupin domain-containing protein</fullName>
    </submittedName>
</protein>
<dbReference type="AlphaFoldDB" id="A0AA45WVI9"/>
<name>A0AA45WVI9_9CLOT</name>
<gene>
    <name evidence="2" type="ORF">SAMN06296020_10512</name>
</gene>
<dbReference type="InterPro" id="IPR013096">
    <property type="entry name" value="Cupin_2"/>
</dbReference>
<dbReference type="SUPFAM" id="SSF51182">
    <property type="entry name" value="RmlC-like cupins"/>
    <property type="match status" value="1"/>
</dbReference>
<dbReference type="Gene3D" id="2.60.120.10">
    <property type="entry name" value="Jelly Rolls"/>
    <property type="match status" value="1"/>
</dbReference>
<accession>A0AA45WVI9</accession>
<dbReference type="RefSeq" id="WP_283408947.1">
    <property type="nucleotide sequence ID" value="NZ_FXUF01000005.1"/>
</dbReference>
<dbReference type="Proteomes" id="UP001158066">
    <property type="component" value="Unassembled WGS sequence"/>
</dbReference>
<dbReference type="InterPro" id="IPR011051">
    <property type="entry name" value="RmlC_Cupin_sf"/>
</dbReference>
<evidence type="ECO:0000313" key="3">
    <source>
        <dbReference type="Proteomes" id="UP001158066"/>
    </source>
</evidence>
<evidence type="ECO:0000259" key="1">
    <source>
        <dbReference type="Pfam" id="PF07883"/>
    </source>
</evidence>